<feature type="domain" description="BppU N-terminal" evidence="1">
    <location>
        <begin position="54"/>
        <end position="160"/>
    </location>
</feature>
<dbReference type="AlphaFoldDB" id="A0A1D7TSN2"/>
<dbReference type="Gene3D" id="2.60.40.3350">
    <property type="match status" value="1"/>
</dbReference>
<evidence type="ECO:0000313" key="3">
    <source>
        <dbReference type="Proteomes" id="UP000094723"/>
    </source>
</evidence>
<dbReference type="Pfam" id="PF10651">
    <property type="entry name" value="BppU_N"/>
    <property type="match status" value="1"/>
</dbReference>
<dbReference type="Proteomes" id="UP000094723">
    <property type="component" value="Chromosome"/>
</dbReference>
<evidence type="ECO:0000313" key="2">
    <source>
        <dbReference type="EMBL" id="AOO73975.1"/>
    </source>
</evidence>
<name>A0A1D7TSN2_9LACO</name>
<dbReference type="EMBL" id="CP017107">
    <property type="protein sequence ID" value="AOO73975.1"/>
    <property type="molecule type" value="Genomic_DNA"/>
</dbReference>
<organism evidence="2 3">
    <name type="scientific">Ligilactobacillus salivarius</name>
    <dbReference type="NCBI Taxonomy" id="1624"/>
    <lineage>
        <taxon>Bacteria</taxon>
        <taxon>Bacillati</taxon>
        <taxon>Bacillota</taxon>
        <taxon>Bacilli</taxon>
        <taxon>Lactobacillales</taxon>
        <taxon>Lactobacillaceae</taxon>
        <taxon>Ligilactobacillus</taxon>
    </lineage>
</organism>
<dbReference type="InterPro" id="IPR018913">
    <property type="entry name" value="BppU_N"/>
</dbReference>
<proteinExistence type="predicted"/>
<gene>
    <name evidence="2" type="ORF">BHF65_06980</name>
</gene>
<evidence type="ECO:0000259" key="1">
    <source>
        <dbReference type="Pfam" id="PF10651"/>
    </source>
</evidence>
<dbReference type="RefSeq" id="WP_069469325.1">
    <property type="nucleotide sequence ID" value="NZ_CP017107.1"/>
</dbReference>
<dbReference type="CDD" id="cd19958">
    <property type="entry name" value="pyocin_knob"/>
    <property type="match status" value="1"/>
</dbReference>
<sequence>MAIESILPDGYRTVELTEADGIIRIDIDKPYRQAYLNLSAYFNGRQNDSMPLKKFQFYENDTPKNLTNCTITIHAQKPDGKTVVASDCFNILRPQVGIVEVSFPRQTFTAMGTVLLYLVISNNQGTAVSTNTMYFENEGNLSLTINSDNYDSEIESKRKEILDKLNSIENEVNDRLSSINALSKGLENSYNTMAQALDINTQTINDGMSATKNGSNSFTGSNSFNKLVSMLNGLNISNGLTVDGVQFSDKANKSELLNPANVFQYKGEIGEDTNWNSVDKTGYYSVWIKNAHAGLHVPGTNNGNGSDVWGTLLVFAYGETIYQMFINFNGFRLFIRSKTGSPTTTWNGWSSAQFNNPESN</sequence>
<reference evidence="2 3" key="1">
    <citation type="submission" date="2016-09" db="EMBL/GenBank/DDBJ databases">
        <title>Complete Genome Sequence of Lactobacillus salivarius Jin.</title>
        <authorList>
            <person name="Jin N."/>
            <person name="Li C."/>
            <person name="Wang M."/>
            <person name="Ren D."/>
            <person name="Di Y."/>
            <person name="Pan R."/>
            <person name="Du S."/>
            <person name="Lu H."/>
            <person name="Li X."/>
            <person name="Tian M."/>
        </authorList>
    </citation>
    <scope>NUCLEOTIDE SEQUENCE [LARGE SCALE GENOMIC DNA]</scope>
    <source>
        <strain evidence="2 3">CICC 23174</strain>
    </source>
</reference>
<protein>
    <recommendedName>
        <fullName evidence="1">BppU N-terminal domain-containing protein</fullName>
    </recommendedName>
</protein>
<accession>A0A1D7TSN2</accession>